<dbReference type="SMART" id="SM00448">
    <property type="entry name" value="REC"/>
    <property type="match status" value="1"/>
</dbReference>
<dbReference type="Pfam" id="PF00486">
    <property type="entry name" value="Trans_reg_C"/>
    <property type="match status" value="1"/>
</dbReference>
<keyword evidence="1 6" id="KW-0597">Phosphoprotein</keyword>
<dbReference type="EMBL" id="CP017111">
    <property type="protein sequence ID" value="AOO64570.1"/>
    <property type="molecule type" value="Genomic_DNA"/>
</dbReference>
<dbReference type="PROSITE" id="PS51755">
    <property type="entry name" value="OMPR_PHOB"/>
    <property type="match status" value="1"/>
</dbReference>
<evidence type="ECO:0000259" key="8">
    <source>
        <dbReference type="PROSITE" id="PS50110"/>
    </source>
</evidence>
<dbReference type="GO" id="GO:0000156">
    <property type="term" value="F:phosphorelay response regulator activity"/>
    <property type="evidence" value="ECO:0007669"/>
    <property type="project" value="TreeGrafter"/>
</dbReference>
<accession>A0A1D7THZ8</accession>
<dbReference type="Pfam" id="PF00072">
    <property type="entry name" value="Response_reg"/>
    <property type="match status" value="1"/>
</dbReference>
<evidence type="ECO:0000313" key="11">
    <source>
        <dbReference type="Proteomes" id="UP000094609"/>
    </source>
</evidence>
<dbReference type="SMART" id="SM00862">
    <property type="entry name" value="Trans_reg_C"/>
    <property type="match status" value="1"/>
</dbReference>
<dbReference type="InterPro" id="IPR011006">
    <property type="entry name" value="CheY-like_superfamily"/>
</dbReference>
<evidence type="ECO:0000256" key="2">
    <source>
        <dbReference type="ARBA" id="ARBA00023012"/>
    </source>
</evidence>
<feature type="DNA-binding region" description="OmpR/PhoB-type" evidence="7">
    <location>
        <begin position="119"/>
        <end position="214"/>
    </location>
</feature>
<dbReference type="SUPFAM" id="SSF52172">
    <property type="entry name" value="CheY-like"/>
    <property type="match status" value="1"/>
</dbReference>
<dbReference type="RefSeq" id="WP_069477453.1">
    <property type="nucleotide sequence ID" value="NZ_CP017111.1"/>
</dbReference>
<dbReference type="Proteomes" id="UP000094609">
    <property type="component" value="Chromosome"/>
</dbReference>
<dbReference type="InterPro" id="IPR001789">
    <property type="entry name" value="Sig_transdc_resp-reg_receiver"/>
</dbReference>
<feature type="domain" description="Response regulatory" evidence="8">
    <location>
        <begin position="2"/>
        <end position="115"/>
    </location>
</feature>
<evidence type="ECO:0000256" key="6">
    <source>
        <dbReference type="PROSITE-ProRule" id="PRU00169"/>
    </source>
</evidence>
<name>A0A1D7THZ8_9BACT</name>
<reference evidence="11" key="1">
    <citation type="submission" date="2016-08" db="EMBL/GenBank/DDBJ databases">
        <title>Complete genome sequence of the organohalide-respiring Epsilonproteobacterium Sulfurospirillum halorespirans.</title>
        <authorList>
            <person name="Goris T."/>
            <person name="Zimmermann J."/>
            <person name="Schenz B."/>
            <person name="Lemos M."/>
            <person name="Hackermueller J."/>
            <person name="Diekert G."/>
        </authorList>
    </citation>
    <scope>NUCLEOTIDE SEQUENCE [LARGE SCALE GENOMIC DNA]</scope>
    <source>
        <strain>DSM 13726</strain>
        <strain evidence="11">PCE-M2</strain>
    </source>
</reference>
<keyword evidence="5" id="KW-0804">Transcription</keyword>
<evidence type="ECO:0000256" key="5">
    <source>
        <dbReference type="ARBA" id="ARBA00023163"/>
    </source>
</evidence>
<feature type="domain" description="OmpR/PhoB-type" evidence="9">
    <location>
        <begin position="119"/>
        <end position="214"/>
    </location>
</feature>
<dbReference type="GO" id="GO:0000976">
    <property type="term" value="F:transcription cis-regulatory region binding"/>
    <property type="evidence" value="ECO:0007669"/>
    <property type="project" value="TreeGrafter"/>
</dbReference>
<dbReference type="Gene3D" id="3.40.50.2300">
    <property type="match status" value="1"/>
</dbReference>
<dbReference type="GO" id="GO:0032993">
    <property type="term" value="C:protein-DNA complex"/>
    <property type="evidence" value="ECO:0007669"/>
    <property type="project" value="TreeGrafter"/>
</dbReference>
<protein>
    <submittedName>
        <fullName evidence="10">Two component response regulator</fullName>
    </submittedName>
</protein>
<keyword evidence="3" id="KW-0805">Transcription regulation</keyword>
<proteinExistence type="predicted"/>
<dbReference type="STRING" id="1193502.SHALO_0788"/>
<dbReference type="PANTHER" id="PTHR48111">
    <property type="entry name" value="REGULATOR OF RPOS"/>
    <property type="match status" value="1"/>
</dbReference>
<evidence type="ECO:0000256" key="7">
    <source>
        <dbReference type="PROSITE-ProRule" id="PRU01091"/>
    </source>
</evidence>
<keyword evidence="4 7" id="KW-0238">DNA-binding</keyword>
<dbReference type="SUPFAM" id="SSF46894">
    <property type="entry name" value="C-terminal effector domain of the bipartite response regulators"/>
    <property type="match status" value="1"/>
</dbReference>
<dbReference type="InterPro" id="IPR039420">
    <property type="entry name" value="WalR-like"/>
</dbReference>
<evidence type="ECO:0000256" key="3">
    <source>
        <dbReference type="ARBA" id="ARBA00023015"/>
    </source>
</evidence>
<evidence type="ECO:0000313" key="10">
    <source>
        <dbReference type="EMBL" id="AOO64570.1"/>
    </source>
</evidence>
<dbReference type="InterPro" id="IPR001867">
    <property type="entry name" value="OmpR/PhoB-type_DNA-bd"/>
</dbReference>
<sequence length="214" mass="24833">MKILLLEDNARFNATIVKRLEAKGYHIDSFMDGQEAYDALDNGYACFLLDINVPSLDGIEILKKIRDFYPETPVIIMSSSVELEVIKDAYNFGCNDFLKKPFFIDELEIKIEKLCNIRHDIVDLGHECCFDFKTSLLRIGQEHEEHLSRKEKLLLNVLISEKGKVVTFDKIQAMVWEGNFASLDSIRSLMRRLRKKIPFECIETVVDVGYILRY</sequence>
<dbReference type="PATRIC" id="fig|1193502.14.peg.796"/>
<dbReference type="PANTHER" id="PTHR48111:SF21">
    <property type="entry name" value="DNA-BINDING DUAL MASTER TRANSCRIPTIONAL REGULATOR RPAA"/>
    <property type="match status" value="1"/>
</dbReference>
<dbReference type="CDD" id="cd00383">
    <property type="entry name" value="trans_reg_C"/>
    <property type="match status" value="1"/>
</dbReference>
<evidence type="ECO:0000256" key="4">
    <source>
        <dbReference type="ARBA" id="ARBA00023125"/>
    </source>
</evidence>
<dbReference type="Gene3D" id="1.10.10.10">
    <property type="entry name" value="Winged helix-like DNA-binding domain superfamily/Winged helix DNA-binding domain"/>
    <property type="match status" value="1"/>
</dbReference>
<keyword evidence="2" id="KW-0902">Two-component regulatory system</keyword>
<organism evidence="10 11">
    <name type="scientific">Sulfurospirillum halorespirans DSM 13726</name>
    <dbReference type="NCBI Taxonomy" id="1193502"/>
    <lineage>
        <taxon>Bacteria</taxon>
        <taxon>Pseudomonadati</taxon>
        <taxon>Campylobacterota</taxon>
        <taxon>Epsilonproteobacteria</taxon>
        <taxon>Campylobacterales</taxon>
        <taxon>Sulfurospirillaceae</taxon>
        <taxon>Sulfurospirillum</taxon>
    </lineage>
</organism>
<dbReference type="GO" id="GO:0005829">
    <property type="term" value="C:cytosol"/>
    <property type="evidence" value="ECO:0007669"/>
    <property type="project" value="TreeGrafter"/>
</dbReference>
<gene>
    <name evidence="10" type="ORF">SHALO_0788</name>
</gene>
<dbReference type="InterPro" id="IPR016032">
    <property type="entry name" value="Sig_transdc_resp-reg_C-effctor"/>
</dbReference>
<dbReference type="KEGG" id="shal:SHALO_0788"/>
<dbReference type="AlphaFoldDB" id="A0A1D7THZ8"/>
<evidence type="ECO:0000259" key="9">
    <source>
        <dbReference type="PROSITE" id="PS51755"/>
    </source>
</evidence>
<dbReference type="InterPro" id="IPR036388">
    <property type="entry name" value="WH-like_DNA-bd_sf"/>
</dbReference>
<dbReference type="PROSITE" id="PS50110">
    <property type="entry name" value="RESPONSE_REGULATORY"/>
    <property type="match status" value="1"/>
</dbReference>
<evidence type="ECO:0000256" key="1">
    <source>
        <dbReference type="ARBA" id="ARBA00022553"/>
    </source>
</evidence>
<dbReference type="GO" id="GO:0006355">
    <property type="term" value="P:regulation of DNA-templated transcription"/>
    <property type="evidence" value="ECO:0007669"/>
    <property type="project" value="InterPro"/>
</dbReference>
<keyword evidence="11" id="KW-1185">Reference proteome</keyword>
<feature type="modified residue" description="4-aspartylphosphate" evidence="6">
    <location>
        <position position="50"/>
    </location>
</feature>